<dbReference type="PANTHER" id="PTHR43142">
    <property type="entry name" value="CARBOXYLIC ESTER HYDROLASE"/>
    <property type="match status" value="1"/>
</dbReference>
<keyword evidence="2" id="KW-0719">Serine esterase</keyword>
<dbReference type="PANTHER" id="PTHR43142:SF1">
    <property type="entry name" value="CARBOXYLIC ESTER HYDROLASE"/>
    <property type="match status" value="1"/>
</dbReference>
<dbReference type="SUPFAM" id="SSF53474">
    <property type="entry name" value="alpha/beta-Hydrolases"/>
    <property type="match status" value="1"/>
</dbReference>
<keyword evidence="7" id="KW-1133">Transmembrane helix</keyword>
<feature type="transmembrane region" description="Helical" evidence="7">
    <location>
        <begin position="6"/>
        <end position="29"/>
    </location>
</feature>
<dbReference type="PROSITE" id="PS00122">
    <property type="entry name" value="CARBOXYLESTERASE_B_1"/>
    <property type="match status" value="1"/>
</dbReference>
<dbReference type="GO" id="GO:0052689">
    <property type="term" value="F:carboxylic ester hydrolase activity"/>
    <property type="evidence" value="ECO:0007669"/>
    <property type="project" value="UniProtKB-KW"/>
</dbReference>
<sequence>MKIPVLWRWGLLGLLVVSILLTVFLVIFLRESPDLIIVNTSVGSIQGMRATNGDYNIFLGIPYAKVNESNPFGASTPYPKFDNVFVANDDTKVCPQHQNPDGPRGEIDCLHLSISVPDSAASSPLPVMVWIHSGAFERGATNTFGIKYLVRHGVIIVSINYRLGPYGFMCLDIPEVPGNQGLKDQVLALRWVRDNIEAFGGDVNKINVFGLSAGGHSIDFHILSDTEVLFNSAIIQSGSSMASTVFNNHRKTAPIDIAAQLGYNTSSIYEAISYLSTVDSNLVITASRALNYSYKPCTEIKFDGVESFLTRHWINADTPKVKGMPILIGYTEQELLMRYVNPNAFTNFNAIRKRLSETFNFDEVETAEREETIRNFYFGDNINITYDQMWEAVDFDSDYTYVYPTRRTINKYVASSAESIFFYVFAYNGTRNFHKMSNNVSIGSACHGDDLGYVFELSLFVEKPTPEDQLILDRITTMWTNFAKYSDPTPQVSSLLPVRWPSLTAESYNYMTLTEDMKVGQHPIQERMEFWDMFYKQNKKFEKGFYQNE</sequence>
<dbReference type="EMBL" id="JBEDNZ010000008">
    <property type="protein sequence ID" value="KAL0839289.1"/>
    <property type="molecule type" value="Genomic_DNA"/>
</dbReference>
<keyword evidence="3 6" id="KW-0378">Hydrolase</keyword>
<evidence type="ECO:0000256" key="6">
    <source>
        <dbReference type="RuleBase" id="RU361235"/>
    </source>
</evidence>
<evidence type="ECO:0000256" key="4">
    <source>
        <dbReference type="ARBA" id="ARBA00023157"/>
    </source>
</evidence>
<dbReference type="InterPro" id="IPR002018">
    <property type="entry name" value="CarbesteraseB"/>
</dbReference>
<organism evidence="9 10">
    <name type="scientific">Loxostege sticticalis</name>
    <name type="common">Beet webworm moth</name>
    <dbReference type="NCBI Taxonomy" id="481309"/>
    <lineage>
        <taxon>Eukaryota</taxon>
        <taxon>Metazoa</taxon>
        <taxon>Ecdysozoa</taxon>
        <taxon>Arthropoda</taxon>
        <taxon>Hexapoda</taxon>
        <taxon>Insecta</taxon>
        <taxon>Pterygota</taxon>
        <taxon>Neoptera</taxon>
        <taxon>Endopterygota</taxon>
        <taxon>Lepidoptera</taxon>
        <taxon>Glossata</taxon>
        <taxon>Ditrysia</taxon>
        <taxon>Pyraloidea</taxon>
        <taxon>Crambidae</taxon>
        <taxon>Pyraustinae</taxon>
        <taxon>Loxostege</taxon>
    </lineage>
</organism>
<feature type="domain" description="Carboxylesterase type B" evidence="8">
    <location>
        <begin position="37"/>
        <end position="531"/>
    </location>
</feature>
<proteinExistence type="inferred from homology"/>
<keyword evidence="7" id="KW-0812">Transmembrane</keyword>
<gene>
    <name evidence="9" type="ORF">ABMA28_016039</name>
</gene>
<evidence type="ECO:0000256" key="7">
    <source>
        <dbReference type="SAM" id="Phobius"/>
    </source>
</evidence>
<reference evidence="9 10" key="1">
    <citation type="submission" date="2024-06" db="EMBL/GenBank/DDBJ databases">
        <title>A chromosome-level genome assembly of beet webworm, Loxostege sticticalis.</title>
        <authorList>
            <person name="Zhang Y."/>
        </authorList>
    </citation>
    <scope>NUCLEOTIDE SEQUENCE [LARGE SCALE GENOMIC DNA]</scope>
    <source>
        <strain evidence="9">AQ028</strain>
        <tissue evidence="9">Male pupae</tissue>
    </source>
</reference>
<dbReference type="Proteomes" id="UP001549921">
    <property type="component" value="Unassembled WGS sequence"/>
</dbReference>
<name>A0ABD0T7K6_LOXSC</name>
<dbReference type="AlphaFoldDB" id="A0ABD0T7K6"/>
<evidence type="ECO:0000256" key="1">
    <source>
        <dbReference type="ARBA" id="ARBA00005964"/>
    </source>
</evidence>
<comment type="similarity">
    <text evidence="1 6">Belongs to the type-B carboxylesterase/lipase family.</text>
</comment>
<evidence type="ECO:0000256" key="5">
    <source>
        <dbReference type="ARBA" id="ARBA00023180"/>
    </source>
</evidence>
<evidence type="ECO:0000256" key="2">
    <source>
        <dbReference type="ARBA" id="ARBA00022487"/>
    </source>
</evidence>
<evidence type="ECO:0000259" key="8">
    <source>
        <dbReference type="Pfam" id="PF00135"/>
    </source>
</evidence>
<comment type="caution">
    <text evidence="9">The sequence shown here is derived from an EMBL/GenBank/DDBJ whole genome shotgun (WGS) entry which is preliminary data.</text>
</comment>
<dbReference type="EC" id="3.1.1.-" evidence="6"/>
<evidence type="ECO:0000313" key="10">
    <source>
        <dbReference type="Proteomes" id="UP001549921"/>
    </source>
</evidence>
<evidence type="ECO:0000256" key="3">
    <source>
        <dbReference type="ARBA" id="ARBA00022801"/>
    </source>
</evidence>
<keyword evidence="5" id="KW-0325">Glycoprotein</keyword>
<dbReference type="Gene3D" id="3.40.50.1820">
    <property type="entry name" value="alpha/beta hydrolase"/>
    <property type="match status" value="1"/>
</dbReference>
<dbReference type="InterPro" id="IPR029058">
    <property type="entry name" value="AB_hydrolase_fold"/>
</dbReference>
<protein>
    <recommendedName>
        <fullName evidence="6">Carboxylic ester hydrolase</fullName>
        <ecNumber evidence="6">3.1.1.-</ecNumber>
    </recommendedName>
</protein>
<dbReference type="InterPro" id="IPR019826">
    <property type="entry name" value="Carboxylesterase_B_AS"/>
</dbReference>
<keyword evidence="7" id="KW-0472">Membrane</keyword>
<accession>A0ABD0T7K6</accession>
<evidence type="ECO:0000313" key="9">
    <source>
        <dbReference type="EMBL" id="KAL0839289.1"/>
    </source>
</evidence>
<keyword evidence="4" id="KW-1015">Disulfide bond</keyword>
<dbReference type="Pfam" id="PF00135">
    <property type="entry name" value="COesterase"/>
    <property type="match status" value="1"/>
</dbReference>